<dbReference type="AlphaFoldDB" id="A0A4R6QUJ4"/>
<feature type="region of interest" description="Disordered" evidence="1">
    <location>
        <begin position="1"/>
        <end position="27"/>
    </location>
</feature>
<sequence length="101" mass="11325">MDKRSDMKRRAGKDRPSQQDVDRLDIPEVEREFGSPDYDRLTALELAGDRAVHAFMTGVEDIPIQERDSLKTLKGMFGPQSKRISIDDMNAAIEKCGAGTK</sequence>
<reference evidence="2 3" key="1">
    <citation type="submission" date="2019-03" db="EMBL/GenBank/DDBJ databases">
        <title>Genomic Encyclopedia of Type Strains, Phase IV (KMG-IV): sequencing the most valuable type-strain genomes for metagenomic binning, comparative biology and taxonomic classification.</title>
        <authorList>
            <person name="Goeker M."/>
        </authorList>
    </citation>
    <scope>NUCLEOTIDE SEQUENCE [LARGE SCALE GENOMIC DNA]</scope>
    <source>
        <strain evidence="2 3">DSM 16998</strain>
    </source>
</reference>
<protein>
    <submittedName>
        <fullName evidence="2">Uncharacterized protein</fullName>
    </submittedName>
</protein>
<gene>
    <name evidence="2" type="ORF">DES47_101785</name>
</gene>
<evidence type="ECO:0000313" key="2">
    <source>
        <dbReference type="EMBL" id="TDP74719.1"/>
    </source>
</evidence>
<dbReference type="InParanoid" id="A0A4R6QUJ4"/>
<accession>A0A4R6QUJ4</accession>
<dbReference type="Proteomes" id="UP000295361">
    <property type="component" value="Unassembled WGS sequence"/>
</dbReference>
<evidence type="ECO:0000256" key="1">
    <source>
        <dbReference type="SAM" id="MobiDB-lite"/>
    </source>
</evidence>
<evidence type="ECO:0000313" key="3">
    <source>
        <dbReference type="Proteomes" id="UP000295361"/>
    </source>
</evidence>
<dbReference type="EMBL" id="SNXS01000001">
    <property type="protein sequence ID" value="TDP74719.1"/>
    <property type="molecule type" value="Genomic_DNA"/>
</dbReference>
<name>A0A4R6QUJ4_9BURK</name>
<keyword evidence="3" id="KW-1185">Reference proteome</keyword>
<dbReference type="RefSeq" id="WP_133699328.1">
    <property type="nucleotide sequence ID" value="NZ_SNXS01000001.1"/>
</dbReference>
<proteinExistence type="predicted"/>
<dbReference type="OrthoDB" id="8812921at2"/>
<organism evidence="2 3">
    <name type="scientific">Roseateles toxinivorans</name>
    <dbReference type="NCBI Taxonomy" id="270368"/>
    <lineage>
        <taxon>Bacteria</taxon>
        <taxon>Pseudomonadati</taxon>
        <taxon>Pseudomonadota</taxon>
        <taxon>Betaproteobacteria</taxon>
        <taxon>Burkholderiales</taxon>
        <taxon>Sphaerotilaceae</taxon>
        <taxon>Roseateles</taxon>
    </lineage>
</organism>
<comment type="caution">
    <text evidence="2">The sequence shown here is derived from an EMBL/GenBank/DDBJ whole genome shotgun (WGS) entry which is preliminary data.</text>
</comment>